<proteinExistence type="predicted"/>
<gene>
    <name evidence="1" type="ORF">IAB19_01210</name>
</gene>
<evidence type="ECO:0000313" key="1">
    <source>
        <dbReference type="EMBL" id="MBO8414986.1"/>
    </source>
</evidence>
<organism evidence="1 2">
    <name type="scientific">Candidatus Avisuccinivibrio stercorigallinarum</name>
    <dbReference type="NCBI Taxonomy" id="2840704"/>
    <lineage>
        <taxon>Bacteria</taxon>
        <taxon>Pseudomonadati</taxon>
        <taxon>Pseudomonadota</taxon>
        <taxon>Gammaproteobacteria</taxon>
        <taxon>Aeromonadales</taxon>
        <taxon>Succinivibrionaceae</taxon>
        <taxon>Succinivibrionaceae incertae sedis</taxon>
        <taxon>Candidatus Avisuccinivibrio</taxon>
    </lineage>
</organism>
<sequence>MKAQDLAHAIVDYALHTGRPVSNMILQILMFFCALSHYKQGLGRLIDDEAFEAWDYTPVIREIYIEFSIFGASRIIKRFDNTVPLPSHLQLTLDKWLPRGPWELAGRVHIANGAWQRSYNRTPKNIIPESYIQEEALTYDI</sequence>
<evidence type="ECO:0000313" key="2">
    <source>
        <dbReference type="Proteomes" id="UP000823631"/>
    </source>
</evidence>
<comment type="caution">
    <text evidence="1">The sequence shown here is derived from an EMBL/GenBank/DDBJ whole genome shotgun (WGS) entry which is preliminary data.</text>
</comment>
<evidence type="ECO:0008006" key="3">
    <source>
        <dbReference type="Google" id="ProtNLM"/>
    </source>
</evidence>
<accession>A0A9D9D864</accession>
<dbReference type="EMBL" id="JADINH010000020">
    <property type="protein sequence ID" value="MBO8414986.1"/>
    <property type="molecule type" value="Genomic_DNA"/>
</dbReference>
<reference evidence="1" key="1">
    <citation type="submission" date="2020-10" db="EMBL/GenBank/DDBJ databases">
        <authorList>
            <person name="Gilroy R."/>
        </authorList>
    </citation>
    <scope>NUCLEOTIDE SEQUENCE</scope>
    <source>
        <strain evidence="1">17213</strain>
    </source>
</reference>
<protein>
    <recommendedName>
        <fullName evidence="3">Antitoxin SocA-like Panacea domain-containing protein</fullName>
    </recommendedName>
</protein>
<dbReference type="AlphaFoldDB" id="A0A9D9D864"/>
<reference evidence="1" key="2">
    <citation type="journal article" date="2021" name="PeerJ">
        <title>Extensive microbial diversity within the chicken gut microbiome revealed by metagenomics and culture.</title>
        <authorList>
            <person name="Gilroy R."/>
            <person name="Ravi A."/>
            <person name="Getino M."/>
            <person name="Pursley I."/>
            <person name="Horton D.L."/>
            <person name="Alikhan N.F."/>
            <person name="Baker D."/>
            <person name="Gharbi K."/>
            <person name="Hall N."/>
            <person name="Watson M."/>
            <person name="Adriaenssens E.M."/>
            <person name="Foster-Nyarko E."/>
            <person name="Jarju S."/>
            <person name="Secka A."/>
            <person name="Antonio M."/>
            <person name="Oren A."/>
            <person name="Chaudhuri R.R."/>
            <person name="La Ragione R."/>
            <person name="Hildebrand F."/>
            <person name="Pallen M.J."/>
        </authorList>
    </citation>
    <scope>NUCLEOTIDE SEQUENCE</scope>
    <source>
        <strain evidence="1">17213</strain>
    </source>
</reference>
<dbReference type="Proteomes" id="UP000823631">
    <property type="component" value="Unassembled WGS sequence"/>
</dbReference>
<name>A0A9D9D864_9GAMM</name>